<feature type="domain" description="GGDEF" evidence="2">
    <location>
        <begin position="388"/>
        <end position="519"/>
    </location>
</feature>
<keyword evidence="1" id="KW-0812">Transmembrane</keyword>
<dbReference type="PROSITE" id="PS50887">
    <property type="entry name" value="GGDEF"/>
    <property type="match status" value="1"/>
</dbReference>
<dbReference type="RefSeq" id="WP_231447634.1">
    <property type="nucleotide sequence ID" value="NZ_JAJOMB010000018.1"/>
</dbReference>
<dbReference type="InterPro" id="IPR029787">
    <property type="entry name" value="Nucleotide_cyclase"/>
</dbReference>
<keyword evidence="1" id="KW-0472">Membrane</keyword>
<gene>
    <name evidence="3" type="ORF">LR394_28405</name>
</gene>
<dbReference type="EMBL" id="JAJOMB010000018">
    <property type="protein sequence ID" value="MCD5314830.1"/>
    <property type="molecule type" value="Genomic_DNA"/>
</dbReference>
<reference evidence="3" key="1">
    <citation type="submission" date="2021-11" db="EMBL/GenBank/DDBJ databases">
        <title>Streptomyces corallinus and Kineosporia corallina sp. nov., two new coral-derived marine actinobacteria.</title>
        <authorList>
            <person name="Buangrab K."/>
            <person name="Sutthacheep M."/>
            <person name="Yeemin T."/>
            <person name="Harunari E."/>
            <person name="Igarashi Y."/>
            <person name="Sripreechasak P."/>
            <person name="Kanchanasin P."/>
            <person name="Tanasupawat S."/>
            <person name="Phongsopitanun W."/>
        </authorList>
    </citation>
    <scope>NUCLEOTIDE SEQUENCE</scope>
    <source>
        <strain evidence="3">JCM 31032</strain>
    </source>
</reference>
<dbReference type="Pfam" id="PF00990">
    <property type="entry name" value="GGDEF"/>
    <property type="match status" value="1"/>
</dbReference>
<dbReference type="CDD" id="cd01949">
    <property type="entry name" value="GGDEF"/>
    <property type="match status" value="1"/>
</dbReference>
<dbReference type="GO" id="GO:0052621">
    <property type="term" value="F:diguanylate cyclase activity"/>
    <property type="evidence" value="ECO:0007669"/>
    <property type="project" value="TreeGrafter"/>
</dbReference>
<dbReference type="GO" id="GO:0043709">
    <property type="term" value="P:cell adhesion involved in single-species biofilm formation"/>
    <property type="evidence" value="ECO:0007669"/>
    <property type="project" value="TreeGrafter"/>
</dbReference>
<dbReference type="GO" id="GO:0005886">
    <property type="term" value="C:plasma membrane"/>
    <property type="evidence" value="ECO:0007669"/>
    <property type="project" value="TreeGrafter"/>
</dbReference>
<dbReference type="GO" id="GO:1902201">
    <property type="term" value="P:negative regulation of bacterial-type flagellum-dependent cell motility"/>
    <property type="evidence" value="ECO:0007669"/>
    <property type="project" value="TreeGrafter"/>
</dbReference>
<comment type="caution">
    <text evidence="3">The sequence shown here is derived from an EMBL/GenBank/DDBJ whole genome shotgun (WGS) entry which is preliminary data.</text>
</comment>
<dbReference type="SMART" id="SM00267">
    <property type="entry name" value="GGDEF"/>
    <property type="match status" value="1"/>
</dbReference>
<evidence type="ECO:0000313" key="4">
    <source>
        <dbReference type="Proteomes" id="UP001138997"/>
    </source>
</evidence>
<feature type="transmembrane region" description="Helical" evidence="1">
    <location>
        <begin position="107"/>
        <end position="124"/>
    </location>
</feature>
<organism evidence="3 4">
    <name type="scientific">Kineosporia babensis</name>
    <dbReference type="NCBI Taxonomy" id="499548"/>
    <lineage>
        <taxon>Bacteria</taxon>
        <taxon>Bacillati</taxon>
        <taxon>Actinomycetota</taxon>
        <taxon>Actinomycetes</taxon>
        <taxon>Kineosporiales</taxon>
        <taxon>Kineosporiaceae</taxon>
        <taxon>Kineosporia</taxon>
    </lineage>
</organism>
<evidence type="ECO:0000259" key="2">
    <source>
        <dbReference type="PROSITE" id="PS50887"/>
    </source>
</evidence>
<accession>A0A9X1SX61</accession>
<dbReference type="AlphaFoldDB" id="A0A9X1SX61"/>
<dbReference type="InterPro" id="IPR050469">
    <property type="entry name" value="Diguanylate_Cyclase"/>
</dbReference>
<feature type="transmembrane region" description="Helical" evidence="1">
    <location>
        <begin position="58"/>
        <end position="77"/>
    </location>
</feature>
<name>A0A9X1SX61_9ACTN</name>
<dbReference type="InterPro" id="IPR043128">
    <property type="entry name" value="Rev_trsase/Diguanyl_cyclase"/>
</dbReference>
<feature type="transmembrane region" description="Helical" evidence="1">
    <location>
        <begin position="83"/>
        <end position="100"/>
    </location>
</feature>
<dbReference type="FunFam" id="3.30.70.270:FF:000001">
    <property type="entry name" value="Diguanylate cyclase domain protein"/>
    <property type="match status" value="1"/>
</dbReference>
<dbReference type="Proteomes" id="UP001138997">
    <property type="component" value="Unassembled WGS sequence"/>
</dbReference>
<evidence type="ECO:0000313" key="3">
    <source>
        <dbReference type="EMBL" id="MCD5314830.1"/>
    </source>
</evidence>
<evidence type="ECO:0000256" key="1">
    <source>
        <dbReference type="SAM" id="Phobius"/>
    </source>
</evidence>
<feature type="transmembrane region" description="Helical" evidence="1">
    <location>
        <begin position="151"/>
        <end position="169"/>
    </location>
</feature>
<dbReference type="Gene3D" id="3.30.70.270">
    <property type="match status" value="1"/>
</dbReference>
<keyword evidence="1" id="KW-1133">Transmembrane helix</keyword>
<dbReference type="NCBIfam" id="TIGR00254">
    <property type="entry name" value="GGDEF"/>
    <property type="match status" value="1"/>
</dbReference>
<dbReference type="PANTHER" id="PTHR45138:SF9">
    <property type="entry name" value="DIGUANYLATE CYCLASE DGCM-RELATED"/>
    <property type="match status" value="1"/>
</dbReference>
<protein>
    <submittedName>
        <fullName evidence="3">GGDEF domain-containing protein</fullName>
    </submittedName>
</protein>
<dbReference type="PANTHER" id="PTHR45138">
    <property type="entry name" value="REGULATORY COMPONENTS OF SENSORY TRANSDUCTION SYSTEM"/>
    <property type="match status" value="1"/>
</dbReference>
<feature type="transmembrane region" description="Helical" evidence="1">
    <location>
        <begin position="189"/>
        <end position="208"/>
    </location>
</feature>
<keyword evidence="4" id="KW-1185">Reference proteome</keyword>
<dbReference type="InterPro" id="IPR000160">
    <property type="entry name" value="GGDEF_dom"/>
</dbReference>
<sequence>MTLRHGGGPLKPVGPGADLAFGRGNGGVMQETAQAGRHGPTAWWRIPSRDASEARARWVVAMTVLATAFVSAPPLVATSEAPVLMAGITAGVVGCFGLVYHRARVPLVVDVLLALAFFVLLGLAEIPMHAFGLGFQGILLLSLLSSTRATVVRAIVYPLVFLAGTFFWAERQAVVDQLVLHAALFGGPINLLCVSFLGAQLALSLRALDANSRRQRLISETGSQLIGITDATRITRVGWQALHALAAETPGLRVVPVERVRPEDQPGRLITYAAGPYPNLLVSSAVDLDSPQLEQALTDPLEDGSRWVVLSRAEMPTFVVGVGHSREPARAVLDAAESLINQVVLAYRNSLAHTDLLQQARTDALTGLANRQGFTEVTAQLLARPEPVPLTMMFVDLDNFKAVNDNLGHAAGDELLIRVGELLRSVVRGADVVARLGGDEFALLLNGVDAQTGQRVADRIVLGVSTFAGDPEGRYRIGASIGMAHAQPGSDLADLLIRADVAMYRAKTAGKGRVQLWQPGLTVPG</sequence>
<dbReference type="SUPFAM" id="SSF55073">
    <property type="entry name" value="Nucleotide cyclase"/>
    <property type="match status" value="1"/>
</dbReference>
<proteinExistence type="predicted"/>